<evidence type="ECO:0000256" key="1">
    <source>
        <dbReference type="ARBA" id="ARBA00004301"/>
    </source>
</evidence>
<dbReference type="GO" id="GO:0006508">
    <property type="term" value="P:proteolysis"/>
    <property type="evidence" value="ECO:0007669"/>
    <property type="project" value="UniProtKB-KW"/>
</dbReference>
<comment type="subcellular location">
    <subcellularLocation>
        <location evidence="1">Host membrane</location>
        <topology evidence="1">Multi-pass membrane protein</topology>
    </subcellularLocation>
</comment>
<dbReference type="PANTHER" id="PTHR43788">
    <property type="entry name" value="DNA2/NAM7 HELICASE FAMILY MEMBER"/>
    <property type="match status" value="1"/>
</dbReference>
<evidence type="ECO:0000313" key="21">
    <source>
        <dbReference type="Proteomes" id="UP000290503"/>
    </source>
</evidence>
<accession>A0A2H4NG39</accession>
<dbReference type="Pfam" id="PF13604">
    <property type="entry name" value="AAA_30"/>
    <property type="match status" value="1"/>
</dbReference>
<evidence type="ECO:0000256" key="7">
    <source>
        <dbReference type="ARBA" id="ARBA00022722"/>
    </source>
</evidence>
<dbReference type="SMART" id="SM00382">
    <property type="entry name" value="AAA"/>
    <property type="match status" value="1"/>
</dbReference>
<feature type="active site" evidence="16">
    <location>
        <position position="4754"/>
    </location>
</feature>
<keyword evidence="18" id="KW-0472">Membrane</keyword>
<keyword evidence="3" id="KW-0696">RNA-directed RNA polymerase</keyword>
<dbReference type="GO" id="GO:0003968">
    <property type="term" value="F:RNA-directed RNA polymerase activity"/>
    <property type="evidence" value="ECO:0007669"/>
    <property type="project" value="UniProtKB-KW"/>
</dbReference>
<keyword evidence="6" id="KW-0548">Nucleotidyltransferase</keyword>
<feature type="active site" evidence="16">
    <location>
        <position position="4637"/>
    </location>
</feature>
<feature type="transmembrane region" description="Helical" evidence="18">
    <location>
        <begin position="1968"/>
        <end position="1991"/>
    </location>
</feature>
<feature type="transmembrane region" description="Helical" evidence="18">
    <location>
        <begin position="26"/>
        <end position="46"/>
    </location>
</feature>
<keyword evidence="18" id="KW-1133">Transmembrane helix</keyword>
<feature type="active site" evidence="16">
    <location>
        <position position="4639"/>
    </location>
</feature>
<feature type="region of interest" description="Disordered" evidence="17">
    <location>
        <begin position="407"/>
        <end position="426"/>
    </location>
</feature>
<evidence type="ECO:0000256" key="13">
    <source>
        <dbReference type="ARBA" id="ARBA00029611"/>
    </source>
</evidence>
<organism evidence="20">
    <name type="scientific">Yichang virus</name>
    <dbReference type="NCBI Taxonomy" id="2053026"/>
    <lineage>
        <taxon>Viruses</taxon>
        <taxon>Riboviria</taxon>
        <taxon>Orthornavirae</taxon>
        <taxon>Pisuviricota</taxon>
        <taxon>Pisoniviricetes</taxon>
        <taxon>Nidovirales</taxon>
        <taxon>Mesnidovirineae</taxon>
        <taxon>Mesoniviridae</taxon>
        <taxon>Hexponivirinae</taxon>
        <taxon>Alphamesonivirus</taxon>
        <taxon>Yilivirus</taxon>
        <taxon>Alphamesonivirus yichangense</taxon>
    </lineage>
</organism>
<keyword evidence="4" id="KW-0645">Protease</keyword>
<evidence type="ECO:0000256" key="11">
    <source>
        <dbReference type="ARBA" id="ARBA00022806"/>
    </source>
</evidence>
<dbReference type="EMBL" id="KY369959">
    <property type="protein sequence ID" value="ATV90892.1"/>
    <property type="molecule type" value="Genomic_RNA"/>
</dbReference>
<evidence type="ECO:0000256" key="4">
    <source>
        <dbReference type="ARBA" id="ARBA00022670"/>
    </source>
</evidence>
<keyword evidence="9" id="KW-0688">Ribosomal frameshifting</keyword>
<dbReference type="InterPro" id="IPR050534">
    <property type="entry name" value="Coronavir_polyprotein_1ab"/>
</dbReference>
<proteinExistence type="predicted"/>
<evidence type="ECO:0000256" key="17">
    <source>
        <dbReference type="SAM" id="MobiDB-lite"/>
    </source>
</evidence>
<dbReference type="InterPro" id="IPR047187">
    <property type="entry name" value="SF1_C_Upf1"/>
</dbReference>
<feature type="transmembrane region" description="Helical" evidence="18">
    <location>
        <begin position="2003"/>
        <end position="2020"/>
    </location>
</feature>
<evidence type="ECO:0000256" key="15">
    <source>
        <dbReference type="ARBA" id="ARBA00047995"/>
    </source>
</evidence>
<dbReference type="GO" id="GO:0003724">
    <property type="term" value="F:RNA helicase activity"/>
    <property type="evidence" value="ECO:0007669"/>
    <property type="project" value="UniProtKB-EC"/>
</dbReference>
<dbReference type="Gene3D" id="3.40.50.150">
    <property type="entry name" value="Vaccinia Virus protein VP39"/>
    <property type="match status" value="1"/>
</dbReference>
<reference evidence="20" key="1">
    <citation type="submission" date="2016-12" db="EMBL/GenBank/DDBJ databases">
        <title>Isolation and characterization of a novel mesonivirus from Culex mosquitoes in China.</title>
        <authorList>
            <person name="Wang Y."/>
            <person name="Xia H."/>
            <person name="Hu X."/>
            <person name="Yuan Z."/>
        </authorList>
    </citation>
    <scope>NUCLEOTIDE SEQUENCE [LARGE SCALE GENOMIC DNA]</scope>
    <source>
        <strain evidence="20">HB-MLV</strain>
    </source>
</reference>
<keyword evidence="8" id="KW-0547">Nucleotide-binding</keyword>
<evidence type="ECO:0000256" key="10">
    <source>
        <dbReference type="ARBA" id="ARBA00022801"/>
    </source>
</evidence>
<dbReference type="CDD" id="cd18808">
    <property type="entry name" value="SF1_C_Upf1"/>
    <property type="match status" value="1"/>
</dbReference>
<dbReference type="InterPro" id="IPR046436">
    <property type="entry name" value="NIV_EXON"/>
</dbReference>
<evidence type="ECO:0000256" key="12">
    <source>
        <dbReference type="ARBA" id="ARBA00022840"/>
    </source>
</evidence>
<feature type="active site" evidence="16">
    <location>
        <position position="4873"/>
    </location>
</feature>
<dbReference type="InterPro" id="IPR009003">
    <property type="entry name" value="Peptidase_S1_PA"/>
</dbReference>
<comment type="catalytic activity">
    <reaction evidence="15">
        <text>ATP + H2O = ADP + phosphate + H(+)</text>
        <dbReference type="Rhea" id="RHEA:13065"/>
        <dbReference type="ChEBI" id="CHEBI:15377"/>
        <dbReference type="ChEBI" id="CHEBI:15378"/>
        <dbReference type="ChEBI" id="CHEBI:30616"/>
        <dbReference type="ChEBI" id="CHEBI:43474"/>
        <dbReference type="ChEBI" id="CHEBI:456216"/>
        <dbReference type="EC" id="3.6.4.12"/>
    </reaction>
</comment>
<feature type="region of interest" description="Disordered" evidence="17">
    <location>
        <begin position="437"/>
        <end position="469"/>
    </location>
</feature>
<evidence type="ECO:0000256" key="8">
    <source>
        <dbReference type="ARBA" id="ARBA00022741"/>
    </source>
</evidence>
<evidence type="ECO:0000256" key="16">
    <source>
        <dbReference type="PROSITE-ProRule" id="PRU01298"/>
    </source>
</evidence>
<dbReference type="GO" id="GO:0004197">
    <property type="term" value="F:cysteine-type endopeptidase activity"/>
    <property type="evidence" value="ECO:0007669"/>
    <property type="project" value="InterPro"/>
</dbReference>
<evidence type="ECO:0000256" key="14">
    <source>
        <dbReference type="ARBA" id="ARBA00047984"/>
    </source>
</evidence>
<feature type="domain" description="ExoN" evidence="19">
    <location>
        <begin position="4627"/>
        <end position="4885"/>
    </location>
</feature>
<evidence type="ECO:0000259" key="19">
    <source>
        <dbReference type="PROSITE" id="PS51953"/>
    </source>
</evidence>
<evidence type="ECO:0000256" key="9">
    <source>
        <dbReference type="ARBA" id="ARBA00022758"/>
    </source>
</evidence>
<dbReference type="Pfam" id="PF13087">
    <property type="entry name" value="AAA_12"/>
    <property type="match status" value="1"/>
</dbReference>
<feature type="active site" evidence="16">
    <location>
        <position position="4868"/>
    </location>
</feature>
<feature type="transmembrane region" description="Helical" evidence="18">
    <location>
        <begin position="1387"/>
        <end position="1406"/>
    </location>
</feature>
<keyword evidence="16" id="KW-0269">Exonuclease</keyword>
<keyword evidence="11" id="KW-0347">Helicase</keyword>
<keyword evidence="21" id="KW-1185">Reference proteome</keyword>
<feature type="transmembrane region" description="Helical" evidence="18">
    <location>
        <begin position="1360"/>
        <end position="1380"/>
    </location>
</feature>
<sequence>MTLHLTFNRTPKGILDTPLATLFERALPTIIPITCGLLGLFVLRMFRWLLVKCRQRNGPLATTVLQRLCQRVYRALTRKNLYYVENLEKKRNETRVNLFLSENSARFDRTHLIGYCRRCHLYGHTTDSKLHGINLEAVTLAKYCNTFNCTSFERAVKLAYTVAHIRSFEKNPKAFMDFYGHSNQVLPTKIAIAPIASVKDLKMLDTQLGTTYVNNTVTIPHHYFYAYATYDELVDLVVKLTMAVDYVTIYTTHDMTNLNAANFVVSDTVPTFTNTCDIYDVVCADMKKLTRDGSVLRMTKAQADQLKDNEDETASTTSAQDPADVDAVDPLKQYNKGKQRKPRQQNQQTNGYAKQNYRYPQTRGLGYGAQYNTYGYCNTQNVQYANITSPFGTPSMQPPIHPGPDYTPAGFYSSGPNPQTNTDPETSNLNAAVVTPNGIYDPQPEQTQLTDQFPPQAQQAPEQSSTVISSQGHRYSTKFPWLNVSPLALLVIITAITLPLCTAQNCRTYHTSQTISVDMPASFSTRDSCMLVHNITERTLSQFNYMLTPQECFSVDGVEWSPLTRLTFQNTLNIQNIIEPVANKLENYDLHRFVSGDVVPGALLVFKHEFREELEIVRRFYNGILIQYFGSLKSEGPSDVVVSLNDQSDYYIMTSSKHFDTLRSELETRNQHIVYLIDNEEITCEPPLCVYFNGFNSTVKDLNLRIRDTIEITVKHTPTGRPVLINPACYDQCECIDIVYKEPEQRIEKHQFSASYYTERSRYFKAYALSIYDALMDGTLQHQNFEITQHPYVSTGHDDPHCYTKTSQGFCVYDPKLVELNSCVNLYNYTMQCPPELDFCNQVMQTQFCKPGHVVSTVKTTVLQESCSKGKEVVEHGTPIKPTPCTTYEKVEIFTGDYSTVPADVLLVDESKVDSVEEIISVVETQTESYPCSNPHFGNYVNLKDLTAWFDLLDASNSYKHVILPFVHYEHYDISSVLESVASYMLNCRNYTWYHHFERDSNRDQFRHVPIDKRAVYAYEFSDMSKKDFLDMVAIFFDTVDNGQYKQYSPALAPSEGRQHTLLLSIELEQDWIRLNPKQRVCQKLREMFGYCDFNLVDVMFTMPYTLVQHGSYVMYPKRERTELQNRFEYHINRMKDFANTIYSFAYNATVNVTLTMPSLPTVNLTLPTMPTVPTVNVPNPMTYLSNWYQAVIQPHINQLSDIYVGYDRAYPRMATYYRDYIDRIDESELCEVLHHADTVVMYRDCIANNMGEVILEFPRFGPTAFDFQTKVVKNLTRENLKLFITAIGYTYREEVIMLYRPLFTDPYQVVPSYHIPNLVQYCFTEEPNQIRGTPFSADNTQCFPKLTGLRDLDQFLSCFVNYQSVIAILLVFFFVPMIMRTFRYETLLWTRFGILTTIFVVKYLHTILRVDWMFGNLLWWITSVQIVPNSLTGIKVVTHFVYIIALLSQAYTTLHDLQRTWDIKFMPALCLTYVELAFYGFDFYQKYFLTNVFSTLLLGILGTGVLYTFRDALKPAHKRKYVTLQQAANDWCAFRDSQRTPTDSYARTMCQKPFQDCIGSLDVEKLLKADYLLQCYNNTVGTTFNPKECMLIKQFNVNEWLARNTTHLAENRSQLQNQNAYTNSSQRYVVPGCTPEMNPKLTFLNPTTQVRSILYGAIVDGYLYIERHMFGGDKETFLKNYADGEGLTHVSPLPQSIYNIAEATLYKTMIKVPLHKPQPSPFKKHPDPNKYTGPVQMYVDTRIVHGFIQEGHHDICTQNGDCGGMLFTLNGEFLGLHCAGSLDVVFADNKNPTIWTGYKNPHPSEIMITLDSDINLPGDTTDYDFTSTKVIYKHPLRAVVPTLQTLQHITNSSNEYYPYDKLLYRDFSITEEDYLKHKLYVNYPYFVNNFKTIINHTLGSNSLEFCLKYGIKQIQFVHRQLQNHAAIEETCKNTWLVLSLKVALFLFMSYAHYYASGDGQAPTLRTIMCGLIWLLVIALQTYYPGLTLVLYITEFIIMTTQLYHYALFIGLHFGYFQLWPVKGELLSLRSFFSQIKEAIVYYTITNQNTTEEAPQRALALRLGTKENLCAHLSTVLKILKPNSAFSKLTSVTNELDDLRATWGSDPQASTKLDRAITEIYALYPVLFTILTKVTDYDTQIQLLASYIGERGDFDLDNFETKYQGDLAKAGYTTIERELVEESDEIVNTIDTPDMQTSLTLVSKAKEMQTIDISTIDDQRLPELITTLINYTEDITKVDVKLINTLADRIVCILQALRADKDEILKQDFAEYFLQLRKYKDFFATTVTGDMRQRNIVGNTFSRIIAQLSRCVNAQEQTRAQIAAAAAKIRQKESSRLIQEANKNRKLQRQNQNIAVAILHMVHACLANRFMLQNQVSINNWASILPRIAAQLRPLGIETLTNEDDSNVLITNEVQRSDFVTLQSTLWTGNVYAVVTSICGKTPFVCSTDHKHSHYNCNKSLFPVWYKHVSSCQECMFMYNNGTHPICGRRYDDEIVKRTKRPTYLNFLERYRSCPDCIPCTTCVVNRDTHCDSPSYHFEGDETAPKMATNQSYLTPVTINPAKLEYNTSPGKIDACFNNKPIVTRFTACPVSVPAKWRPLTRIRSDPDGFYYVTENCPNDISILNATINAIIQRLGDIPPLPADDSSRLDPGLIENQALAEPENYATFTTTLSSTELAIKLDEHPILVNVILNKDFQTQQKQLVSELHDICPSAHILCYYDAKASVNVINYYVNHVSVSRLPLTDEKGMATAFDTLSALYENPPDFLRWPQALSRDESAARYHQLRVVTKPKKIHYTIDRSCNKTSRTFGTPSGNVNVKVKSSTQHEFTVYQHLINQNADLFILAHEIKIQKYFVYLYRHNITSISVADIYGIIKYGDWKPLYNALREVTWHNIRTDIIVSIQEHTKRPQHTCCLLCRQFLAELGLFMHKLHDRVFQTTKSMYRFYNFVLTADNVDLNGILDFEDYIHRDTVIEPTELAIVKCMAPFYQMLYSFYEHVGMYFISHPIYSTSAITSDNLLAEYENVVLAMRQDPSSLTTHIQRPPITEFSKFLHLDTYAIAPTPIYDSFADIELFERDSRIPEKFHVAILPVTREYVDCEGFDQYDQLTDTQQHFRVDYDHMNCLTKHFWSLLEQYNITVLSLYIKNHPYRDYYHKQNLRSCLNIWVHALYDANVNISHFDSLNYEKTQRATFPIVGEVIAKLPSDCELCSSKIPPDILSVYDFGSNIHAKAQLCDGYGMERKNPLAEFDTALQKIGTFTENSDYAYNMKTQPPLIIDNQFIKNLEDQGLNIIVPPERPNPAIHDPECTYHSEYYIKTPSLGSIKEDLELFNQNTAGSMSPTVMLMALDFLNQLLYDELLAADGAPNCPYVPDEVPIRNKHKSAGTPYRKYGDSEFMRNLFDEYRNPLVHHKRHSADQALTLTINKVSISAKHRDRTILAISILKSEAGRSLFRRYLEKIKTMANAGGSILIGLIAQYGGWDKMYKNLYADFPVDDPKVLLGGKDYPKWDRRISNLLQLLTTTTFFNLVDPVTQMEYNNATPNETWHEYIAETTNIMFDYLVFGDELYQKPGGVTSGNSRTADGNSLLHLLIDFYAITMQLIQSTADNFNVERDVRNRLARIALEVIPSEYIQDPQIYTQPEILKYIRRNIAKGAYLSDDGLLLHRTDLIQYNDFMHESLLLSTYDIPNNCHKYHQDPVNRYAREFLSQDTFQFGDMAFPLPEFGRIYTAMVLSDNNNSNDPQINITRLMSLYAFLYCYYFKYADNPNHKYIKFLDAVRKYLDEHLTTYDDTFLDCIPLQIQESEQVFNFRNCDMFENFDHLWGFDQSNAYEAYLMKYRHRYPRLSQYKLAYLYELQPEAANQLQNESQYILTFCYVCGGNAYITCAICYKSFCNSIDNNHGSHLEQHYYLSHHERYTVNSRAISCSHCYENDISKLYRVTPEKYACEQHKPANASALVTPTNTATPKHINLCVVRSPATNIYEESLRAYNETHRDFQLTPQQYSTAVYRLLQYDYTLRDSQVDGHIRCTMKLCSYGIVRPYYQLVMSLTHKESKALDDYTVDIPVLNSYTEHTNSSELTILEVPQVYKFDQHSTYSLVTPDNREIPIMPQYHNLSVTKTHLWSLDLPPTIPPKIIRQKRLNILSTILRTSTRHIPVYLKLLMSWDTRLSTMDESYPLCNPQYFKPSFIVPRINDVLSLLNKRRFQVIFGGPGTGKSTLLAHLVHHVHSENKRVLIYTPSHQSANSLLYKIADIFQQYRVSKPGLVRITTEGMKDLKLKNHPAITYRDSMHMNDRIVVTTIQSYSAVNFIEKIDLVILDEFSLTADSYLVAGFAHFKPRTRVLFTGDPRQLSTVDDVRRDLDPRFHTLINFYTETFPTEVYVLREHYRCHPDIFDMFKNLYYKDKDMVCKTTAEQRAIRPYMPVNTIHVESCSYKNQGVYLNNDEREQVQKILRDVVEVLQYCPTYTADGRSVPKTIAIICSYSSQLQAFKAEQRAGNIPSDVNLTTIDSAQGDEFDIVILCLTEINNFTLNPNRFNVAISRTRSVLFITVPKVQSMYTLRYKELYTELYLRKCFESFSMYNTGHSMEYFEFQNLLQNHAQPTEEYKPSDYINLRDIHTESAVTLPINVVQSDYIFFDAEFLNPHVRTSEAVNIAFGFVHGNSTRSVSGTPRRFVKNRLGHIKPIEWPYPSGRDPFRVYSCHWLNKKPEYLAALRKLVDQGLQFGSHVDLKHLLVYCRDNIHVRPVIVTYSGKTDLTFFKAYTLYPPANTTCSVIRCLSSPIYAAQNDLSTQYLCSYHAQQLTYIELTHFVNLETIDLSPVTSDGVRGIKVTHNNKLLTHVEIPEEIPTNKLQDLHDHFCKSGHVCTAHDPKDDALMTQCLYKNFIYPNIEYIINDPQGNMKYFLSTKYRLKNFNPSLCTIRRTLQQVWYNKYKQKFISHCNMGCGKNTLDFAVHNVDITRGKDPQNNMNTHICESEEDIYFDSHWYKITPYTKPSYIFYDNNPEHYYSIGNTGKLLYLNSKYAIYQHEVPSLLGSDVFPEYFTQCTTEVVFHTMLTPTNKSLPKCYKPATKNGSDVFVGTVCTEHNLQLDLIDQIYQAIEYGYRFQKIEPIPDKASINNHTLQLVPHSFDPTTLEIPGYTTRPMPFSNHMELKAKGVLHMLQDAMIYTGIALDPTKPVINAGAAGKLGNTPMADVFAKYLTQQVIINVDPRLVPNKDNNNYPITIAEMYDIGFRTQLIISDIHNNDSPWLEDLFAYADRYLLSEGVLIFKLTSRIATLDNLQLINSYSKGFTYVKVLNLGVVPSSSELWVIFANKSNPPVNGWISHNLIQDLRQHWYKIQTATEPIKPNYQIFKLSKFKYIPKKS</sequence>
<feature type="compositionally biased region" description="Polar residues" evidence="17">
    <location>
        <begin position="444"/>
        <end position="453"/>
    </location>
</feature>
<dbReference type="PANTHER" id="PTHR43788:SF8">
    <property type="entry name" value="DNA-BINDING PROTEIN SMUBP-2"/>
    <property type="match status" value="1"/>
</dbReference>
<feature type="compositionally biased region" description="Polar residues" evidence="17">
    <location>
        <begin position="414"/>
        <end position="426"/>
    </location>
</feature>
<dbReference type="CDD" id="cd21402">
    <property type="entry name" value="ZBD_mv_SF1_Hel-like"/>
    <property type="match status" value="1"/>
</dbReference>
<dbReference type="Pfam" id="PF17222">
    <property type="entry name" value="Peptidase_C107"/>
    <property type="match status" value="1"/>
</dbReference>
<dbReference type="SUPFAM" id="SSF52540">
    <property type="entry name" value="P-loop containing nucleoside triphosphate hydrolases"/>
    <property type="match status" value="1"/>
</dbReference>
<dbReference type="InterPro" id="IPR041679">
    <property type="entry name" value="DNA2/NAM7-like_C"/>
</dbReference>
<keyword evidence="12" id="KW-0067">ATP-binding</keyword>
<dbReference type="PROSITE" id="PS51953">
    <property type="entry name" value="NIV_EXON"/>
    <property type="match status" value="1"/>
</dbReference>
<evidence type="ECO:0000256" key="3">
    <source>
        <dbReference type="ARBA" id="ARBA00022484"/>
    </source>
</evidence>
<name>A0A2H4NG39_9NIDO</name>
<keyword evidence="10" id="KW-0378">Hydrolase</keyword>
<feature type="transmembrane region" description="Helical" evidence="18">
    <location>
        <begin position="1488"/>
        <end position="1510"/>
    </location>
</feature>
<feature type="region of interest" description="Disordered" evidence="17">
    <location>
        <begin position="302"/>
        <end position="359"/>
    </location>
</feature>
<evidence type="ECO:0000256" key="6">
    <source>
        <dbReference type="ARBA" id="ARBA00022695"/>
    </source>
</evidence>
<dbReference type="GO" id="GO:0075523">
    <property type="term" value="P:viral translational frameshifting"/>
    <property type="evidence" value="ECO:0007669"/>
    <property type="project" value="UniProtKB-KW"/>
</dbReference>
<dbReference type="Gene3D" id="3.40.50.300">
    <property type="entry name" value="P-loop containing nucleotide triphosphate hydrolases"/>
    <property type="match status" value="2"/>
</dbReference>
<evidence type="ECO:0000256" key="5">
    <source>
        <dbReference type="ARBA" id="ARBA00022679"/>
    </source>
</evidence>
<dbReference type="Proteomes" id="UP000290503">
    <property type="component" value="Segment"/>
</dbReference>
<dbReference type="GeneID" id="41701348"/>
<keyword evidence="7 16" id="KW-0540">Nuclease</keyword>
<feature type="transmembrane region" description="Helical" evidence="18">
    <location>
        <begin position="1936"/>
        <end position="1956"/>
    </location>
</feature>
<dbReference type="InterPro" id="IPR027417">
    <property type="entry name" value="P-loop_NTPase"/>
</dbReference>
<dbReference type="SUPFAM" id="SSF50494">
    <property type="entry name" value="Trypsin-like serine proteases"/>
    <property type="match status" value="1"/>
</dbReference>
<dbReference type="SUPFAM" id="SSF56672">
    <property type="entry name" value="DNA/RNA polymerases"/>
    <property type="match status" value="1"/>
</dbReference>
<dbReference type="RefSeq" id="YP_009551696.1">
    <property type="nucleotide sequence ID" value="NC_040534.1"/>
</dbReference>
<evidence type="ECO:0000313" key="20">
    <source>
        <dbReference type="EMBL" id="ATV90892.1"/>
    </source>
</evidence>
<dbReference type="GO" id="GO:0000175">
    <property type="term" value="F:3'-5'-RNA exonuclease activity"/>
    <property type="evidence" value="ECO:0007669"/>
    <property type="project" value="InterPro"/>
</dbReference>
<dbReference type="GO" id="GO:0005524">
    <property type="term" value="F:ATP binding"/>
    <property type="evidence" value="ECO:0007669"/>
    <property type="project" value="UniProtKB-KW"/>
</dbReference>
<keyword evidence="18" id="KW-0812">Transmembrane</keyword>
<dbReference type="InterPro" id="IPR033777">
    <property type="entry name" value="Peptidase_C107"/>
</dbReference>
<dbReference type="InterPro" id="IPR043502">
    <property type="entry name" value="DNA/RNA_pol_sf"/>
</dbReference>
<feature type="compositionally biased region" description="Polar residues" evidence="17">
    <location>
        <begin position="344"/>
        <end position="353"/>
    </location>
</feature>
<dbReference type="GO" id="GO:0043139">
    <property type="term" value="F:5'-3' DNA helicase activity"/>
    <property type="evidence" value="ECO:0007669"/>
    <property type="project" value="TreeGrafter"/>
</dbReference>
<dbReference type="GO" id="GO:0033644">
    <property type="term" value="C:host cell membrane"/>
    <property type="evidence" value="ECO:0007669"/>
    <property type="project" value="UniProtKB-SubCell"/>
</dbReference>
<evidence type="ECO:0000256" key="2">
    <source>
        <dbReference type="ARBA" id="ARBA00022087"/>
    </source>
</evidence>
<evidence type="ECO:0000256" key="18">
    <source>
        <dbReference type="SAM" id="Phobius"/>
    </source>
</evidence>
<keyword evidence="5" id="KW-0808">Transferase</keyword>
<protein>
    <recommendedName>
        <fullName evidence="2">Replicase polyprotein 1ab</fullName>
    </recommendedName>
    <alternativeName>
        <fullName evidence="13">ORF1ab polyprotein</fullName>
    </alternativeName>
</protein>
<dbReference type="KEGG" id="vg:41701348"/>
<dbReference type="InterPro" id="IPR029063">
    <property type="entry name" value="SAM-dependent_MTases_sf"/>
</dbReference>
<dbReference type="InterPro" id="IPR003593">
    <property type="entry name" value="AAA+_ATPase"/>
</dbReference>
<comment type="catalytic activity">
    <reaction evidence="14">
        <text>ATP + H2O = ADP + phosphate + H(+)</text>
        <dbReference type="Rhea" id="RHEA:13065"/>
        <dbReference type="ChEBI" id="CHEBI:15377"/>
        <dbReference type="ChEBI" id="CHEBI:15378"/>
        <dbReference type="ChEBI" id="CHEBI:30616"/>
        <dbReference type="ChEBI" id="CHEBI:43474"/>
        <dbReference type="ChEBI" id="CHEBI:456216"/>
        <dbReference type="EC" id="3.6.4.13"/>
    </reaction>
</comment>